<dbReference type="RefSeq" id="WP_316410231.1">
    <property type="nucleotide sequence ID" value="NZ_AP027081.1"/>
</dbReference>
<proteinExistence type="predicted"/>
<keyword evidence="6" id="KW-1185">Reference proteome</keyword>
<dbReference type="PANTHER" id="PTHR37023:SF1">
    <property type="entry name" value="ISSOD25 TRANSPOSASE TNPA_ISSOD25"/>
    <property type="match status" value="1"/>
</dbReference>
<organism evidence="4 6">
    <name type="scientific">Mesoterricola sediminis</name>
    <dbReference type="NCBI Taxonomy" id="2927980"/>
    <lineage>
        <taxon>Bacteria</taxon>
        <taxon>Pseudomonadati</taxon>
        <taxon>Acidobacteriota</taxon>
        <taxon>Holophagae</taxon>
        <taxon>Holophagales</taxon>
        <taxon>Holophagaceae</taxon>
        <taxon>Mesoterricola</taxon>
    </lineage>
</organism>
<dbReference type="EMBL" id="AP027081">
    <property type="protein sequence ID" value="BDU78545.1"/>
    <property type="molecule type" value="Genomic_DNA"/>
</dbReference>
<dbReference type="GO" id="GO:0003677">
    <property type="term" value="F:DNA binding"/>
    <property type="evidence" value="ECO:0007669"/>
    <property type="project" value="InterPro"/>
</dbReference>
<name>A0AA48KEE1_9BACT</name>
<evidence type="ECO:0000313" key="4">
    <source>
        <dbReference type="EMBL" id="BDU77975.1"/>
    </source>
</evidence>
<dbReference type="Proteomes" id="UP001228113">
    <property type="component" value="Chromosome"/>
</dbReference>
<dbReference type="InterPro" id="IPR007069">
    <property type="entry name" value="Transposase_32"/>
</dbReference>
<dbReference type="Pfam" id="PF04986">
    <property type="entry name" value="Y2_Tnp"/>
    <property type="match status" value="1"/>
</dbReference>
<evidence type="ECO:0000259" key="2">
    <source>
        <dbReference type="Pfam" id="PF14319"/>
    </source>
</evidence>
<dbReference type="EMBL" id="AP027081">
    <property type="protein sequence ID" value="BDU77304.1"/>
    <property type="molecule type" value="Genomic_DNA"/>
</dbReference>
<accession>A0AA48KEE1</accession>
<evidence type="ECO:0000313" key="5">
    <source>
        <dbReference type="EMBL" id="BDU78545.1"/>
    </source>
</evidence>
<dbReference type="EMBL" id="AP027081">
    <property type="protein sequence ID" value="BDU77975.1"/>
    <property type="molecule type" value="Genomic_DNA"/>
</dbReference>
<dbReference type="GO" id="GO:0004803">
    <property type="term" value="F:transposase activity"/>
    <property type="evidence" value="ECO:0007669"/>
    <property type="project" value="InterPro"/>
</dbReference>
<sequence length="379" mass="42644">MAYSRPRFDIADIVRRHLPELEADASLGHRQTKVLRAISRCRTAAMGGHVDVCPDCGREHPSYNSCGNRHCPKCQNLAQEKWIEARARRLLAAAHFHLVFTEPSELRPIAMSHARLLHGILFQAASATLLELGHTHLEATLGVTFVLHTWTRDLRYHPHAHALVSAGGIALDGSRWVPTSQKFLFHVHRLGALFKGKFMALLREAQERGELGLTGVAFNVLMARLAKRKWVVYAKRPYREAWHALAYLGRYVHRVGISNSRLLEVADGQVTFRTKGKATATLPEVAFLRRFLLHVLPEQFTKVRHYGLYASPKLLEKAKAHLGDQAIPDLWRKPAPDDGVEDRLIAIVECRDMLCPDCGSMMARKHLPRPRAPPEGTPA</sequence>
<gene>
    <name evidence="3" type="ORF">METESE_22620</name>
    <name evidence="4" type="ORF">METESE_29330</name>
    <name evidence="5" type="ORF">METESE_35030</name>
</gene>
<dbReference type="PANTHER" id="PTHR37023">
    <property type="entry name" value="TRANSPOSASE"/>
    <property type="match status" value="1"/>
</dbReference>
<evidence type="ECO:0000313" key="6">
    <source>
        <dbReference type="Proteomes" id="UP001228113"/>
    </source>
</evidence>
<dbReference type="KEGG" id="msea:METESE_35030"/>
<dbReference type="KEGG" id="msea:METESE_29330"/>
<dbReference type="GO" id="GO:0006313">
    <property type="term" value="P:DNA transposition"/>
    <property type="evidence" value="ECO:0007669"/>
    <property type="project" value="InterPro"/>
</dbReference>
<feature type="domain" description="Transposase IS801/IS1294" evidence="1">
    <location>
        <begin position="142"/>
        <end position="310"/>
    </location>
</feature>
<protein>
    <submittedName>
        <fullName evidence="4">IS91 family transposase</fullName>
    </submittedName>
</protein>
<dbReference type="InterPro" id="IPR026889">
    <property type="entry name" value="Zn_Tnp"/>
</dbReference>
<feature type="domain" description="Transposase zinc-binding" evidence="2">
    <location>
        <begin position="13"/>
        <end position="101"/>
    </location>
</feature>
<dbReference type="KEGG" id="msea:METESE_22620"/>
<evidence type="ECO:0000259" key="1">
    <source>
        <dbReference type="Pfam" id="PF04986"/>
    </source>
</evidence>
<evidence type="ECO:0000313" key="3">
    <source>
        <dbReference type="EMBL" id="BDU77304.1"/>
    </source>
</evidence>
<dbReference type="Pfam" id="PF14319">
    <property type="entry name" value="Zn_Tnp_IS91"/>
    <property type="match status" value="1"/>
</dbReference>
<reference evidence="4" key="1">
    <citation type="journal article" date="2023" name="Int. J. Syst. Evol. Microbiol.">
        <title>Mesoterricola silvestris gen. nov., sp. nov., Mesoterricola sediminis sp. nov., Geothrix oryzae sp. nov., Geothrix edaphica sp. nov., Geothrix rubra sp. nov., and Geothrix limicola sp. nov., six novel members of Acidobacteriota isolated from soils.</title>
        <authorList>
            <person name="Itoh H."/>
            <person name="Sugisawa Y."/>
            <person name="Mise K."/>
            <person name="Xu Z."/>
            <person name="Kuniyasu M."/>
            <person name="Ushijima N."/>
            <person name="Kawano K."/>
            <person name="Kobayashi E."/>
            <person name="Shiratori Y."/>
            <person name="Masuda Y."/>
            <person name="Senoo K."/>
        </authorList>
    </citation>
    <scope>NUCLEOTIDE SEQUENCE</scope>
    <source>
        <strain evidence="4">W786</strain>
    </source>
</reference>
<dbReference type="AlphaFoldDB" id="A0AA48KEE1"/>